<evidence type="ECO:0000256" key="1">
    <source>
        <dbReference type="SAM" id="Phobius"/>
    </source>
</evidence>
<feature type="transmembrane region" description="Helical" evidence="1">
    <location>
        <begin position="7"/>
        <end position="23"/>
    </location>
</feature>
<sequence>MKAKHWFGWGVIFAVVLGLFIVASNRGSVLLGVAALFLGAVIATAYERYLERIGEMMVDERIERIEEKSHALTMRVLGFTIALTFVSTSIISQSDPFWKSASIVSGLFMFVYALVPFFAKAHYEEVM</sequence>
<keyword evidence="1" id="KW-0472">Membrane</keyword>
<dbReference type="Proteomes" id="UP000062043">
    <property type="component" value="Chromosome"/>
</dbReference>
<feature type="transmembrane region" description="Helical" evidence="1">
    <location>
        <begin position="97"/>
        <end position="119"/>
    </location>
</feature>
<evidence type="ECO:0008006" key="4">
    <source>
        <dbReference type="Google" id="ProtNLM"/>
    </source>
</evidence>
<accession>A0A0X1KLU7</accession>
<keyword evidence="1" id="KW-1133">Transmembrane helix</keyword>
<dbReference type="KEGG" id="tgy:X802_08725"/>
<gene>
    <name evidence="2" type="ORF">X802_08725</name>
</gene>
<organism evidence="2 3">
    <name type="scientific">Thermococcus guaymasensis DSM 11113</name>
    <dbReference type="NCBI Taxonomy" id="1432656"/>
    <lineage>
        <taxon>Archaea</taxon>
        <taxon>Methanobacteriati</taxon>
        <taxon>Methanobacteriota</taxon>
        <taxon>Thermococci</taxon>
        <taxon>Thermococcales</taxon>
        <taxon>Thermococcaceae</taxon>
        <taxon>Thermococcus</taxon>
    </lineage>
</organism>
<dbReference type="PATRIC" id="fig|1432656.3.peg.1699"/>
<keyword evidence="3" id="KW-1185">Reference proteome</keyword>
<proteinExistence type="predicted"/>
<dbReference type="Pfam" id="PF09946">
    <property type="entry name" value="DUF2178"/>
    <property type="match status" value="1"/>
</dbReference>
<dbReference type="STRING" id="1432656.X802_08725"/>
<feature type="transmembrane region" description="Helical" evidence="1">
    <location>
        <begin position="29"/>
        <end position="50"/>
    </location>
</feature>
<keyword evidence="1" id="KW-0812">Transmembrane</keyword>
<dbReference type="InterPro" id="IPR019235">
    <property type="entry name" value="DUF2178_TM"/>
</dbReference>
<evidence type="ECO:0000313" key="2">
    <source>
        <dbReference type="EMBL" id="AJC72210.1"/>
    </source>
</evidence>
<name>A0A0X1KLU7_9EURY</name>
<dbReference type="EMBL" id="CP007140">
    <property type="protein sequence ID" value="AJC72210.1"/>
    <property type="molecule type" value="Genomic_DNA"/>
</dbReference>
<feature type="transmembrane region" description="Helical" evidence="1">
    <location>
        <begin position="71"/>
        <end position="91"/>
    </location>
</feature>
<reference evidence="2 3" key="1">
    <citation type="submission" date="2014-01" db="EMBL/GenBank/DDBJ databases">
        <title>Genome sequencing of Thermococcus guaymasensis.</title>
        <authorList>
            <person name="Zhang X."/>
            <person name="Alvare G."/>
            <person name="Fristensky B."/>
            <person name="Chen L."/>
            <person name="Suen T."/>
            <person name="Chen Q."/>
            <person name="Ma K."/>
        </authorList>
    </citation>
    <scope>NUCLEOTIDE SEQUENCE [LARGE SCALE GENOMIC DNA]</scope>
    <source>
        <strain evidence="2 3">DSM 11113</strain>
    </source>
</reference>
<protein>
    <recommendedName>
        <fullName evidence="4">DUF2178 domain-containing protein</fullName>
    </recommendedName>
</protein>
<dbReference type="AlphaFoldDB" id="A0A0X1KLU7"/>
<dbReference type="OrthoDB" id="98535at2157"/>
<evidence type="ECO:0000313" key="3">
    <source>
        <dbReference type="Proteomes" id="UP000062043"/>
    </source>
</evidence>